<dbReference type="AlphaFoldDB" id="X0XDC3"/>
<sequence>MGIDLLAEYRKRIGTLTTERDIARADREALTMQLKEAQALHREALTQRDAARDIIATTDTGSTS</sequence>
<keyword evidence="1" id="KW-0175">Coiled coil</keyword>
<dbReference type="EMBL" id="BARS01048262">
    <property type="protein sequence ID" value="GAG34658.1"/>
    <property type="molecule type" value="Genomic_DNA"/>
</dbReference>
<gene>
    <name evidence="2" type="ORF">S01H1_72375</name>
</gene>
<name>X0XDC3_9ZZZZ</name>
<feature type="coiled-coil region" evidence="1">
    <location>
        <begin position="20"/>
        <end position="47"/>
    </location>
</feature>
<evidence type="ECO:0000313" key="2">
    <source>
        <dbReference type="EMBL" id="GAG34658.1"/>
    </source>
</evidence>
<reference evidence="2" key="1">
    <citation type="journal article" date="2014" name="Front. Microbiol.">
        <title>High frequency of phylogenetically diverse reductive dehalogenase-homologous genes in deep subseafloor sedimentary metagenomes.</title>
        <authorList>
            <person name="Kawai M."/>
            <person name="Futagami T."/>
            <person name="Toyoda A."/>
            <person name="Takaki Y."/>
            <person name="Nishi S."/>
            <person name="Hori S."/>
            <person name="Arai W."/>
            <person name="Tsubouchi T."/>
            <person name="Morono Y."/>
            <person name="Uchiyama I."/>
            <person name="Ito T."/>
            <person name="Fujiyama A."/>
            <person name="Inagaki F."/>
            <person name="Takami H."/>
        </authorList>
    </citation>
    <scope>NUCLEOTIDE SEQUENCE</scope>
    <source>
        <strain evidence="2">Expedition CK06-06</strain>
    </source>
</reference>
<protein>
    <submittedName>
        <fullName evidence="2">Uncharacterized protein</fullName>
    </submittedName>
</protein>
<organism evidence="2">
    <name type="scientific">marine sediment metagenome</name>
    <dbReference type="NCBI Taxonomy" id="412755"/>
    <lineage>
        <taxon>unclassified sequences</taxon>
        <taxon>metagenomes</taxon>
        <taxon>ecological metagenomes</taxon>
    </lineage>
</organism>
<accession>X0XDC3</accession>
<proteinExistence type="predicted"/>
<comment type="caution">
    <text evidence="2">The sequence shown here is derived from an EMBL/GenBank/DDBJ whole genome shotgun (WGS) entry which is preliminary data.</text>
</comment>
<evidence type="ECO:0000256" key="1">
    <source>
        <dbReference type="SAM" id="Coils"/>
    </source>
</evidence>